<evidence type="ECO:0000259" key="1">
    <source>
        <dbReference type="Pfam" id="PF01636"/>
    </source>
</evidence>
<evidence type="ECO:0000313" key="2">
    <source>
        <dbReference type="EMBL" id="SED60266.1"/>
    </source>
</evidence>
<gene>
    <name evidence="2" type="ORF">SAMN04488554_0244</name>
</gene>
<dbReference type="EMBL" id="FNTX01000001">
    <property type="protein sequence ID" value="SED60266.1"/>
    <property type="molecule type" value="Genomic_DNA"/>
</dbReference>
<dbReference type="RefSeq" id="WP_089771328.1">
    <property type="nucleotide sequence ID" value="NZ_FNTX01000001.1"/>
</dbReference>
<proteinExistence type="predicted"/>
<dbReference type="SUPFAM" id="SSF56112">
    <property type="entry name" value="Protein kinase-like (PK-like)"/>
    <property type="match status" value="1"/>
</dbReference>
<dbReference type="STRING" id="648782.SAMN04488554_0244"/>
<dbReference type="Proteomes" id="UP000199220">
    <property type="component" value="Unassembled WGS sequence"/>
</dbReference>
<dbReference type="OrthoDB" id="3837844at2"/>
<dbReference type="Pfam" id="PF01636">
    <property type="entry name" value="APH"/>
    <property type="match status" value="1"/>
</dbReference>
<keyword evidence="3" id="KW-1185">Reference proteome</keyword>
<accession>A0A1H5C0X3</accession>
<dbReference type="Gene3D" id="3.90.1200.10">
    <property type="match status" value="1"/>
</dbReference>
<sequence>MTTVTTLVPDDLTLLAGADADDLVRAAIGTDQAPADLAVEVDAVHHRPGIGVSAVYSVGYRTQGHTVREHFVASTATVPDAPSVAVLDNGAHQVRVWRRPDDPALPGLRAALDPVEVSRWLRDLDAGVAGEASGVRVQLLGYRPTRRAVIRAENGVTSASAFLKVLPPNRSARLIRRHQVLDDAGVPAPRVLGEPVPGVVVLAAMTGVPLAEAIAGASERPSDLPDPQELVTWLDGLPETVLSLPKRASWVDRIDFHAEAARAAQPASASLITELERGVHAILASRSAPDTVPTHGDFYEANVFTTRGRVCGAIDLDSLGPGAREDDLATMLGHLSVLPTLAPTRYPHVAELTEAWFASFARRVDPAVLAARAAAVVLSLVAGTNVELGRARLEVAGRWLARAQDERGSA</sequence>
<evidence type="ECO:0000313" key="3">
    <source>
        <dbReference type="Proteomes" id="UP000199220"/>
    </source>
</evidence>
<feature type="domain" description="Aminoglycoside phosphotransferase" evidence="1">
    <location>
        <begin position="160"/>
        <end position="334"/>
    </location>
</feature>
<dbReference type="InterPro" id="IPR011009">
    <property type="entry name" value="Kinase-like_dom_sf"/>
</dbReference>
<name>A0A1H5C0X3_9MICO</name>
<organism evidence="2 3">
    <name type="scientific">Ruania alba</name>
    <dbReference type="NCBI Taxonomy" id="648782"/>
    <lineage>
        <taxon>Bacteria</taxon>
        <taxon>Bacillati</taxon>
        <taxon>Actinomycetota</taxon>
        <taxon>Actinomycetes</taxon>
        <taxon>Micrococcales</taxon>
        <taxon>Ruaniaceae</taxon>
        <taxon>Ruania</taxon>
    </lineage>
</organism>
<reference evidence="3" key="1">
    <citation type="submission" date="2016-10" db="EMBL/GenBank/DDBJ databases">
        <authorList>
            <person name="Varghese N."/>
            <person name="Submissions S."/>
        </authorList>
    </citation>
    <scope>NUCLEOTIDE SEQUENCE [LARGE SCALE GENOMIC DNA]</scope>
    <source>
        <strain evidence="3">DSM 21368</strain>
    </source>
</reference>
<dbReference type="AlphaFoldDB" id="A0A1H5C0X3"/>
<protein>
    <recommendedName>
        <fullName evidence="1">Aminoglycoside phosphotransferase domain-containing protein</fullName>
    </recommendedName>
</protein>
<dbReference type="InterPro" id="IPR002575">
    <property type="entry name" value="Aminoglycoside_PTrfase"/>
</dbReference>